<organism evidence="2 3">
    <name type="scientific">Stereocaulon virgatum</name>
    <dbReference type="NCBI Taxonomy" id="373712"/>
    <lineage>
        <taxon>Eukaryota</taxon>
        <taxon>Fungi</taxon>
        <taxon>Dikarya</taxon>
        <taxon>Ascomycota</taxon>
        <taxon>Pezizomycotina</taxon>
        <taxon>Lecanoromycetes</taxon>
        <taxon>OSLEUM clade</taxon>
        <taxon>Lecanoromycetidae</taxon>
        <taxon>Lecanorales</taxon>
        <taxon>Lecanorineae</taxon>
        <taxon>Stereocaulaceae</taxon>
        <taxon>Stereocaulon</taxon>
    </lineage>
</organism>
<feature type="compositionally biased region" description="Basic and acidic residues" evidence="1">
    <location>
        <begin position="234"/>
        <end position="245"/>
    </location>
</feature>
<sequence>MSTLSLATPRQPFASLSGARLRNLTNSKNKQNAIPSTIAGSLKRHAPSDFDDVDTENIDPLIFSSPSKKSRTFDFELTKSDKTPLFNLTPLKTPAQYIERPQVAIQKRKAEDTVTPSNSNGIHKHQRVAPLSAPAPAPTPAGRSPKSKKNGILSRRRMTSGPFTRVNPPPFSLGQSQTPFSIDAALAGTVPTHKSKSTPRNGWHFDIYEDTREDEMSNLMQHSTCTLDISDDESASHKGDRDNKENIPPFDGPAAIGYSSQIIATRRDMMTDEPRSPLGDLDAQEYYAAGCNASSVIIIPADESADCGNNKATSGPIKEPSASSYLYANAVTEGREVWKDVVAQLAVDVAITNAQTDSLQPQEILEGEAAAIQIWESESAKGDDEVTQDTATGEFNYESLLA</sequence>
<feature type="region of interest" description="Disordered" evidence="1">
    <location>
        <begin position="378"/>
        <end position="402"/>
    </location>
</feature>
<comment type="caution">
    <text evidence="2">The sequence shown here is derived from an EMBL/GenBank/DDBJ whole genome shotgun (WGS) entry which is preliminary data.</text>
</comment>
<reference evidence="2 3" key="1">
    <citation type="submission" date="2024-09" db="EMBL/GenBank/DDBJ databases">
        <title>Rethinking Asexuality: The Enigmatic Case of Functional Sexual Genes in Lepraria (Stereocaulaceae).</title>
        <authorList>
            <person name="Doellman M."/>
            <person name="Sun Y."/>
            <person name="Barcenas-Pena A."/>
            <person name="Lumbsch H.T."/>
            <person name="Grewe F."/>
        </authorList>
    </citation>
    <scope>NUCLEOTIDE SEQUENCE [LARGE SCALE GENOMIC DNA]</scope>
    <source>
        <strain evidence="2 3">Mercado 3170</strain>
    </source>
</reference>
<feature type="region of interest" description="Disordered" evidence="1">
    <location>
        <begin position="230"/>
        <end position="252"/>
    </location>
</feature>
<keyword evidence="3" id="KW-1185">Reference proteome</keyword>
<feature type="region of interest" description="Disordered" evidence="1">
    <location>
        <begin position="106"/>
        <end position="152"/>
    </location>
</feature>
<feature type="compositionally biased region" description="Polar residues" evidence="1">
    <location>
        <begin position="23"/>
        <end position="39"/>
    </location>
</feature>
<feature type="region of interest" description="Disordered" evidence="1">
    <location>
        <begin position="17"/>
        <end position="46"/>
    </location>
</feature>
<evidence type="ECO:0000313" key="2">
    <source>
        <dbReference type="EMBL" id="KAL2037761.1"/>
    </source>
</evidence>
<dbReference type="EMBL" id="JBEFKJ010000037">
    <property type="protein sequence ID" value="KAL2037761.1"/>
    <property type="molecule type" value="Genomic_DNA"/>
</dbReference>
<dbReference type="Proteomes" id="UP001590950">
    <property type="component" value="Unassembled WGS sequence"/>
</dbReference>
<accession>A0ABR3ZYJ7</accession>
<evidence type="ECO:0000256" key="1">
    <source>
        <dbReference type="SAM" id="MobiDB-lite"/>
    </source>
</evidence>
<protein>
    <submittedName>
        <fullName evidence="2">Uncharacterized protein</fullName>
    </submittedName>
</protein>
<evidence type="ECO:0000313" key="3">
    <source>
        <dbReference type="Proteomes" id="UP001590950"/>
    </source>
</evidence>
<proteinExistence type="predicted"/>
<name>A0ABR3ZYJ7_9LECA</name>
<gene>
    <name evidence="2" type="ORF">N7G274_009486</name>
</gene>